<dbReference type="SUPFAM" id="SSF52833">
    <property type="entry name" value="Thioredoxin-like"/>
    <property type="match status" value="1"/>
</dbReference>
<dbReference type="EMBL" id="JAGQLL010000099">
    <property type="protein sequence ID" value="MCA9380604.1"/>
    <property type="molecule type" value="Genomic_DNA"/>
</dbReference>
<evidence type="ECO:0000313" key="3">
    <source>
        <dbReference type="Proteomes" id="UP000745577"/>
    </source>
</evidence>
<feature type="transmembrane region" description="Helical" evidence="1">
    <location>
        <begin position="347"/>
        <end position="368"/>
    </location>
</feature>
<proteinExistence type="predicted"/>
<protein>
    <recommendedName>
        <fullName evidence="4">Thioredoxin domain-containing protein</fullName>
    </recommendedName>
</protein>
<organism evidence="2 3">
    <name type="scientific">Candidatus Dojkabacteria bacterium</name>
    <dbReference type="NCBI Taxonomy" id="2099670"/>
    <lineage>
        <taxon>Bacteria</taxon>
        <taxon>Candidatus Dojkabacteria</taxon>
    </lineage>
</organism>
<dbReference type="AlphaFoldDB" id="A0A955IA03"/>
<feature type="transmembrane region" description="Helical" evidence="1">
    <location>
        <begin position="248"/>
        <end position="268"/>
    </location>
</feature>
<keyword evidence="1" id="KW-0812">Transmembrane</keyword>
<name>A0A955IA03_9BACT</name>
<evidence type="ECO:0008006" key="4">
    <source>
        <dbReference type="Google" id="ProtNLM"/>
    </source>
</evidence>
<gene>
    <name evidence="2" type="ORF">KC675_05500</name>
</gene>
<reference evidence="2" key="2">
    <citation type="journal article" date="2021" name="Microbiome">
        <title>Successional dynamics and alternative stable states in a saline activated sludge microbial community over 9 years.</title>
        <authorList>
            <person name="Wang Y."/>
            <person name="Ye J."/>
            <person name="Ju F."/>
            <person name="Liu L."/>
            <person name="Boyd J.A."/>
            <person name="Deng Y."/>
            <person name="Parks D.H."/>
            <person name="Jiang X."/>
            <person name="Yin X."/>
            <person name="Woodcroft B.J."/>
            <person name="Tyson G.W."/>
            <person name="Hugenholtz P."/>
            <person name="Polz M.F."/>
            <person name="Zhang T."/>
        </authorList>
    </citation>
    <scope>NUCLEOTIDE SEQUENCE</scope>
    <source>
        <strain evidence="2">HKST-UBA15</strain>
    </source>
</reference>
<feature type="transmembrane region" description="Helical" evidence="1">
    <location>
        <begin position="380"/>
        <end position="401"/>
    </location>
</feature>
<keyword evidence="1" id="KW-0472">Membrane</keyword>
<comment type="caution">
    <text evidence="2">The sequence shown here is derived from an EMBL/GenBank/DDBJ whole genome shotgun (WGS) entry which is preliminary data.</text>
</comment>
<accession>A0A955IA03</accession>
<dbReference type="Proteomes" id="UP000745577">
    <property type="component" value="Unassembled WGS sequence"/>
</dbReference>
<keyword evidence="1" id="KW-1133">Transmembrane helix</keyword>
<dbReference type="InterPro" id="IPR036249">
    <property type="entry name" value="Thioredoxin-like_sf"/>
</dbReference>
<feature type="transmembrane region" description="Helical" evidence="1">
    <location>
        <begin position="178"/>
        <end position="205"/>
    </location>
</feature>
<evidence type="ECO:0000313" key="2">
    <source>
        <dbReference type="EMBL" id="MCA9380604.1"/>
    </source>
</evidence>
<sequence length="410" mass="46238">MKKLLLFFVLILSIIFTFYSLNGVKAQDSDKPVVMHLFYGEGCPHCAKEIDFLDKKLPEWGEKVEFHKYESYYNSQNAQYFNEALEIFQIEQGGVPFLIIGDQYLLGYGSDETTGAEIEALVNYCSENSCEDVVTKYILNDVDIVPSVKVEEEKKVESPKDEVLIDIPLLGSVNLRDFSLPIATILIAFVDGFNPCAMWILIFLITMLVNMKDRKKLYILGSTFIITSGFVYFLFLSAWFNLFKFIGYVYWIKVIIGIIAIISGIVHLRNGLITKGECHSVDKDKRTSLMDKIKKTISEKNYVLAMLGMITLAVSVNLVEVVCSAGLPAVYTNLLSSVDLPIVKHYSYILLYVIIFMIDDLAVFFIAIKSLEVVGITRKYSRISGIIGGILILIIGILLIFKPEVLMFGS</sequence>
<dbReference type="Gene3D" id="3.40.30.10">
    <property type="entry name" value="Glutaredoxin"/>
    <property type="match status" value="1"/>
</dbReference>
<feature type="transmembrane region" description="Helical" evidence="1">
    <location>
        <begin position="217"/>
        <end position="242"/>
    </location>
</feature>
<evidence type="ECO:0000256" key="1">
    <source>
        <dbReference type="SAM" id="Phobius"/>
    </source>
</evidence>
<reference evidence="2" key="1">
    <citation type="submission" date="2020-04" db="EMBL/GenBank/DDBJ databases">
        <authorList>
            <person name="Zhang T."/>
        </authorList>
    </citation>
    <scope>NUCLEOTIDE SEQUENCE</scope>
    <source>
        <strain evidence="2">HKST-UBA15</strain>
    </source>
</reference>
<feature type="transmembrane region" description="Helical" evidence="1">
    <location>
        <begin position="302"/>
        <end position="327"/>
    </location>
</feature>